<protein>
    <submittedName>
        <fullName evidence="1">Uncharacterized protein</fullName>
    </submittedName>
</protein>
<gene>
    <name evidence="1" type="ORF">HCDG_03894</name>
</gene>
<organism evidence="1 2">
    <name type="scientific">Ajellomyces capsulatus (strain H143)</name>
    <name type="common">Darling's disease fungus</name>
    <name type="synonym">Histoplasma capsulatum</name>
    <dbReference type="NCBI Taxonomy" id="544712"/>
    <lineage>
        <taxon>Eukaryota</taxon>
        <taxon>Fungi</taxon>
        <taxon>Dikarya</taxon>
        <taxon>Ascomycota</taxon>
        <taxon>Pezizomycotina</taxon>
        <taxon>Eurotiomycetes</taxon>
        <taxon>Eurotiomycetidae</taxon>
        <taxon>Onygenales</taxon>
        <taxon>Ajellomycetaceae</taxon>
        <taxon>Histoplasma</taxon>
    </lineage>
</organism>
<dbReference type="AlphaFoldDB" id="C6HB12"/>
<dbReference type="OMA" id="MRELPQY"/>
<dbReference type="EMBL" id="GG692422">
    <property type="protein sequence ID" value="EER42435.1"/>
    <property type="molecule type" value="Genomic_DNA"/>
</dbReference>
<evidence type="ECO:0000313" key="1">
    <source>
        <dbReference type="EMBL" id="EER42435.1"/>
    </source>
</evidence>
<sequence length="111" mass="12347">MNRDGCWLKEAKGPKGPRTGLAKEQEAGELALASGIWHWPVLACIGLSCRVSYQTELVLSMRELPQYRGVWLRLFWEEELENGGAFGGGEEAGVGAATRKRGYLHHSIEYN</sequence>
<dbReference type="VEuPathDB" id="FungiDB:HCDG_03894"/>
<dbReference type="HOGENOM" id="CLU_2157664_0_0_1"/>
<evidence type="ECO:0000313" key="2">
    <source>
        <dbReference type="Proteomes" id="UP000002624"/>
    </source>
</evidence>
<reference evidence="2" key="1">
    <citation type="submission" date="2009-05" db="EMBL/GenBank/DDBJ databases">
        <title>The genome sequence of Ajellomyces capsulatus strain H143.</title>
        <authorList>
            <person name="Champion M."/>
            <person name="Cuomo C.A."/>
            <person name="Ma L.-J."/>
            <person name="Henn M.R."/>
            <person name="Sil A."/>
            <person name="Goldman B."/>
            <person name="Young S.K."/>
            <person name="Kodira C.D."/>
            <person name="Zeng Q."/>
            <person name="Koehrsen M."/>
            <person name="Alvarado L."/>
            <person name="Berlin A.M."/>
            <person name="Borenstein D."/>
            <person name="Chen Z."/>
            <person name="Engels R."/>
            <person name="Freedman E."/>
            <person name="Gellesch M."/>
            <person name="Goldberg J."/>
            <person name="Griggs A."/>
            <person name="Gujja S."/>
            <person name="Heiman D.I."/>
            <person name="Hepburn T.A."/>
            <person name="Howarth C."/>
            <person name="Jen D."/>
            <person name="Larson L."/>
            <person name="Lewis B."/>
            <person name="Mehta T."/>
            <person name="Park D."/>
            <person name="Pearson M."/>
            <person name="Roberts A."/>
            <person name="Saif S."/>
            <person name="Shea T.D."/>
            <person name="Shenoy N."/>
            <person name="Sisk P."/>
            <person name="Stolte C."/>
            <person name="Sykes S."/>
            <person name="Walk T."/>
            <person name="White J."/>
            <person name="Yandava C."/>
            <person name="Klein B."/>
            <person name="McEwen J.G."/>
            <person name="Puccia R."/>
            <person name="Goldman G.H."/>
            <person name="Felipe M.S."/>
            <person name="Nino-Vega G."/>
            <person name="San-Blas G."/>
            <person name="Taylor J.W."/>
            <person name="Mendoza L."/>
            <person name="Galagan J.E."/>
            <person name="Nusbaum C."/>
            <person name="Birren B.W."/>
        </authorList>
    </citation>
    <scope>NUCLEOTIDE SEQUENCE [LARGE SCALE GENOMIC DNA]</scope>
    <source>
        <strain evidence="2">H143</strain>
    </source>
</reference>
<name>C6HB12_AJECH</name>
<dbReference type="Proteomes" id="UP000002624">
    <property type="component" value="Unassembled WGS sequence"/>
</dbReference>
<accession>C6HB12</accession>
<proteinExistence type="predicted"/>